<dbReference type="Gene3D" id="3.90.176.10">
    <property type="entry name" value="Toxin ADP-ribosyltransferase, Chain A, domain 1"/>
    <property type="match status" value="1"/>
</dbReference>
<gene>
    <name evidence="4" type="ORF">EDS130_LOCUS36273</name>
</gene>
<name>A0A815L954_ADIRI</name>
<evidence type="ECO:0000256" key="1">
    <source>
        <dbReference type="ARBA" id="ARBA00022737"/>
    </source>
</evidence>
<dbReference type="OrthoDB" id="429841at2759"/>
<dbReference type="Pfam" id="PF12796">
    <property type="entry name" value="Ank_2"/>
    <property type="match status" value="1"/>
</dbReference>
<dbReference type="PANTHER" id="PTHR24171:SF8">
    <property type="entry name" value="BRCA1-ASSOCIATED RING DOMAIN PROTEIN 1"/>
    <property type="match status" value="1"/>
</dbReference>
<accession>A0A815L954</accession>
<evidence type="ECO:0000256" key="2">
    <source>
        <dbReference type="ARBA" id="ARBA00023043"/>
    </source>
</evidence>
<dbReference type="SUPFAM" id="SSF48403">
    <property type="entry name" value="Ankyrin repeat"/>
    <property type="match status" value="1"/>
</dbReference>
<dbReference type="Gene3D" id="1.25.40.20">
    <property type="entry name" value="Ankyrin repeat-containing domain"/>
    <property type="match status" value="1"/>
</dbReference>
<organism evidence="4 5">
    <name type="scientific">Adineta ricciae</name>
    <name type="common">Rotifer</name>
    <dbReference type="NCBI Taxonomy" id="249248"/>
    <lineage>
        <taxon>Eukaryota</taxon>
        <taxon>Metazoa</taxon>
        <taxon>Spiralia</taxon>
        <taxon>Gnathifera</taxon>
        <taxon>Rotifera</taxon>
        <taxon>Eurotatoria</taxon>
        <taxon>Bdelloidea</taxon>
        <taxon>Adinetida</taxon>
        <taxon>Adinetidae</taxon>
        <taxon>Adineta</taxon>
    </lineage>
</organism>
<dbReference type="SMART" id="SM00248">
    <property type="entry name" value="ANK"/>
    <property type="match status" value="2"/>
</dbReference>
<evidence type="ECO:0000256" key="3">
    <source>
        <dbReference type="PROSITE-ProRule" id="PRU00023"/>
    </source>
</evidence>
<dbReference type="InterPro" id="IPR036770">
    <property type="entry name" value="Ankyrin_rpt-contain_sf"/>
</dbReference>
<evidence type="ECO:0000313" key="4">
    <source>
        <dbReference type="EMBL" id="CAF1404764.1"/>
    </source>
</evidence>
<dbReference type="GO" id="GO:0070531">
    <property type="term" value="C:BRCA1-A complex"/>
    <property type="evidence" value="ECO:0007669"/>
    <property type="project" value="TreeGrafter"/>
</dbReference>
<dbReference type="PANTHER" id="PTHR24171">
    <property type="entry name" value="ANKYRIN REPEAT DOMAIN-CONTAINING PROTEIN 39-RELATED"/>
    <property type="match status" value="1"/>
</dbReference>
<keyword evidence="1" id="KW-0677">Repeat</keyword>
<dbReference type="Proteomes" id="UP000663852">
    <property type="component" value="Unassembled WGS sequence"/>
</dbReference>
<dbReference type="EMBL" id="CAJNOJ010000334">
    <property type="protein sequence ID" value="CAF1404764.1"/>
    <property type="molecule type" value="Genomic_DNA"/>
</dbReference>
<evidence type="ECO:0000313" key="5">
    <source>
        <dbReference type="Proteomes" id="UP000663852"/>
    </source>
</evidence>
<keyword evidence="2 3" id="KW-0040">ANK repeat</keyword>
<dbReference type="GO" id="GO:0004842">
    <property type="term" value="F:ubiquitin-protein transferase activity"/>
    <property type="evidence" value="ECO:0007669"/>
    <property type="project" value="TreeGrafter"/>
</dbReference>
<evidence type="ECO:0008006" key="6">
    <source>
        <dbReference type="Google" id="ProtNLM"/>
    </source>
</evidence>
<reference evidence="4" key="1">
    <citation type="submission" date="2021-02" db="EMBL/GenBank/DDBJ databases">
        <authorList>
            <person name="Nowell W R."/>
        </authorList>
    </citation>
    <scope>NUCLEOTIDE SEQUENCE</scope>
</reference>
<dbReference type="PROSITE" id="PS50088">
    <property type="entry name" value="ANK_REPEAT"/>
    <property type="match status" value="1"/>
</dbReference>
<protein>
    <recommendedName>
        <fullName evidence="6">NAD(+)--protein-arginine ADP-ribosyltransferase</fullName>
    </recommendedName>
</protein>
<dbReference type="AlphaFoldDB" id="A0A815L954"/>
<proteinExistence type="predicted"/>
<dbReference type="InterPro" id="IPR002110">
    <property type="entry name" value="Ankyrin_rpt"/>
</dbReference>
<dbReference type="PROSITE" id="PS50297">
    <property type="entry name" value="ANK_REP_REGION"/>
    <property type="match status" value="1"/>
</dbReference>
<dbReference type="GO" id="GO:0085020">
    <property type="term" value="P:protein K6-linked ubiquitination"/>
    <property type="evidence" value="ECO:0007669"/>
    <property type="project" value="TreeGrafter"/>
</dbReference>
<comment type="caution">
    <text evidence="4">The sequence shown here is derived from an EMBL/GenBank/DDBJ whole genome shotgun (WGS) entry which is preliminary data.</text>
</comment>
<sequence>MGSGHSKERKDFQIGKASEFYWACRNGDYQKVKHLLVHLNFEQLSQIEPNGSTALHAATHNGHYKIVELLLKQGCPRITLNRFGHTAYEEAQTEQMRAVFHRQTHQRFVDENPIESFELTSKSSDDKQTTDDVPDDWVKGYTTKRGAHEANLMHAIGKASLIMRKVLQTRLEKDFKEEFENFLEKTIHNDDPYRSNVLKYFNKYKEEKSVESLFTLYTMETPIYGALQNDCEMFIALLYMHLPALKDRVYQSIAYRGARMTYDDLHAYRWTLVQHRSVLETRTIQSMSKNKHKALEFATQMHTSKPYSILLIYHFPQICRTAIDLTKISETKTALSEYEDEEEVTLLPFTLFQISDIKVDTKNNKHYRITLQNIPVEKKSIVGALLDME</sequence>
<feature type="repeat" description="ANK" evidence="3">
    <location>
        <begin position="50"/>
        <end position="74"/>
    </location>
</feature>
<dbReference type="GO" id="GO:0031436">
    <property type="term" value="C:BRCA1-BARD1 complex"/>
    <property type="evidence" value="ECO:0007669"/>
    <property type="project" value="TreeGrafter"/>
</dbReference>